<dbReference type="RefSeq" id="XP_033397062.1">
    <property type="nucleotide sequence ID" value="XM_033540583.1"/>
</dbReference>
<keyword evidence="1" id="KW-0547">Nucleotide-binding</keyword>
<dbReference type="InterPro" id="IPR014001">
    <property type="entry name" value="Helicase_ATP-bd"/>
</dbReference>
<dbReference type="GO" id="GO:0005634">
    <property type="term" value="C:nucleus"/>
    <property type="evidence" value="ECO:0007669"/>
    <property type="project" value="TreeGrafter"/>
</dbReference>
<dbReference type="SMART" id="SM00487">
    <property type="entry name" value="DEXDc"/>
    <property type="match status" value="1"/>
</dbReference>
<feature type="region of interest" description="Disordered" evidence="4">
    <location>
        <begin position="1067"/>
        <end position="1135"/>
    </location>
</feature>
<dbReference type="PROSITE" id="PS51194">
    <property type="entry name" value="HELICASE_CTER"/>
    <property type="match status" value="1"/>
</dbReference>
<evidence type="ECO:0000313" key="7">
    <source>
        <dbReference type="Proteomes" id="UP000799438"/>
    </source>
</evidence>
<gene>
    <name evidence="6" type="ORF">K452DRAFT_288049</name>
</gene>
<dbReference type="CDD" id="cd18793">
    <property type="entry name" value="SF2_C_SNF"/>
    <property type="match status" value="1"/>
</dbReference>
<feature type="region of interest" description="Disordered" evidence="4">
    <location>
        <begin position="1168"/>
        <end position="1204"/>
    </location>
</feature>
<keyword evidence="2" id="KW-0378">Hydrolase</keyword>
<sequence>MPFDQKSSNDDNYVPLGCLITKPESPATASNPLILLENNGLHLPPTLQNCLLHLVKAGWIRLQAITPSGAEHSSELSMILRLHVLPHDIGERPVNRTTRKLQSALEHLVQNVIVSPQVWNGKLLDDDKLQYFDPWATAEDASLFYLFNTLQSPSPSPENVEDYLAKVSMEKLLNGSLPGLKVQLYPFQARSAALMLQHETSQELMLDPRLEARKSPDSNTFYYSPWDAQFFRRPRLYEPNKGGILSESMGLGKTIISISVILATKNHLPKIPPQYQPGAKVRDRIGSLVDMAAEATARYAIPWKAIFARHEEITGESLIQCAKELNRSSSYEIPAPPIRRSRRTTMPPPRKLTVCSGTIVVVPRNLLKQWQSEIFRHTHEGSLKVLVMDDPRNELPQSHELATYDVVLFSRTRFEREIRSDADDQGRRANQGSSLICSCPYIGATRTRNCTCFREDGVYVSPLKELHWLRLMIDEGHNFSSSTSNAVLVAQELVKAERRWVISGTPAKDEMLGIEINLASDHTEGQGSLQEDAQLARELALLQRKDFGAQDSSRAVKNLGALATNFLQMRPWAEKDHTERAGWIEHVYRHEAFGKQTFSGFSTCMRRVLERLMIKTQISDVERDLPLPPLTHRVVRLEPSHFDKLSANLFILVLTGNAVTSERKDADYLFHPKSQKPKNQLLTNLRQSNFFWTGFRITDVTGAVENGRRYLENKDKSCSAEDYRTLMDCIEFAEKFVLPSERWKALSATHEIGLFVSTWPSHNSPTWALNRKSPELYGVTQLLEAQAYVNSRLSNENPTDGLEAAGRSAIVKAYYTENTGGDRRGQGAEGLEMKGLPSSCVHAETSHKNAVTKKENNQKEHHPELPKGSNLRKTKVIGTVSAKLSYLLDQVIKYYEQEKILIFYDGDNAAWYLAQCLELLDIKHEIYAKGLTNERRSRYVVSFDTDPTIRVLLMDVRLGALGLNVNQASRVYFINPVCRPSIEAQAIKRAHRIGQTRPVHVETLLLRGTIEEAMFERSKTMTRTEHLEAKTFEDDQKITDIVKAARLLPIDPEEAVGKRQMAPLAIPQQLFGRKGRQAETSTSNASPTEKGQAKRQRTDGEEGYAEASTSSTSLGGEQAPKRQKTALQAEDGTAAMAEAETPWTNGAIEPQPEAQWSADLEAMHIDHASRPARPASPARETQQTPRQQQQQLQPSSPRPLADAANAMDVSAYMLPPIPASLFGDGPA</sequence>
<dbReference type="AlphaFoldDB" id="A0A6A6BAV7"/>
<evidence type="ECO:0000313" key="6">
    <source>
        <dbReference type="EMBL" id="KAF2141349.1"/>
    </source>
</evidence>
<evidence type="ECO:0000256" key="2">
    <source>
        <dbReference type="ARBA" id="ARBA00022801"/>
    </source>
</evidence>
<dbReference type="EMBL" id="ML995487">
    <property type="protein sequence ID" value="KAF2141349.1"/>
    <property type="molecule type" value="Genomic_DNA"/>
</dbReference>
<dbReference type="Pfam" id="PF00271">
    <property type="entry name" value="Helicase_C"/>
    <property type="match status" value="1"/>
</dbReference>
<dbReference type="OrthoDB" id="2801544at2759"/>
<reference evidence="6" key="1">
    <citation type="journal article" date="2020" name="Stud. Mycol.">
        <title>101 Dothideomycetes genomes: a test case for predicting lifestyles and emergence of pathogens.</title>
        <authorList>
            <person name="Haridas S."/>
            <person name="Albert R."/>
            <person name="Binder M."/>
            <person name="Bloem J."/>
            <person name="Labutti K."/>
            <person name="Salamov A."/>
            <person name="Andreopoulos B."/>
            <person name="Baker S."/>
            <person name="Barry K."/>
            <person name="Bills G."/>
            <person name="Bluhm B."/>
            <person name="Cannon C."/>
            <person name="Castanera R."/>
            <person name="Culley D."/>
            <person name="Daum C."/>
            <person name="Ezra D."/>
            <person name="Gonzalez J."/>
            <person name="Henrissat B."/>
            <person name="Kuo A."/>
            <person name="Liang C."/>
            <person name="Lipzen A."/>
            <person name="Lutzoni F."/>
            <person name="Magnuson J."/>
            <person name="Mondo S."/>
            <person name="Nolan M."/>
            <person name="Ohm R."/>
            <person name="Pangilinan J."/>
            <person name="Park H.-J."/>
            <person name="Ramirez L."/>
            <person name="Alfaro M."/>
            <person name="Sun H."/>
            <person name="Tritt A."/>
            <person name="Yoshinaga Y."/>
            <person name="Zwiers L.-H."/>
            <person name="Turgeon B."/>
            <person name="Goodwin S."/>
            <person name="Spatafora J."/>
            <person name="Crous P."/>
            <person name="Grigoriev I."/>
        </authorList>
    </citation>
    <scope>NUCLEOTIDE SEQUENCE</scope>
    <source>
        <strain evidence="6">CBS 121167</strain>
    </source>
</reference>
<dbReference type="InterPro" id="IPR050628">
    <property type="entry name" value="SNF2_RAD54_helicase_TF"/>
</dbReference>
<dbReference type="Pfam" id="PF00176">
    <property type="entry name" value="SNF2-rel_dom"/>
    <property type="match status" value="1"/>
</dbReference>
<dbReference type="InterPro" id="IPR001650">
    <property type="entry name" value="Helicase_C-like"/>
</dbReference>
<evidence type="ECO:0000256" key="4">
    <source>
        <dbReference type="SAM" id="MobiDB-lite"/>
    </source>
</evidence>
<keyword evidence="3" id="KW-0067">ATP-binding</keyword>
<feature type="compositionally biased region" description="Basic and acidic residues" evidence="4">
    <location>
        <begin position="850"/>
        <end position="865"/>
    </location>
</feature>
<dbReference type="SUPFAM" id="SSF52540">
    <property type="entry name" value="P-loop containing nucleoside triphosphate hydrolases"/>
    <property type="match status" value="2"/>
</dbReference>
<dbReference type="GeneID" id="54298079"/>
<evidence type="ECO:0000256" key="3">
    <source>
        <dbReference type="ARBA" id="ARBA00022840"/>
    </source>
</evidence>
<dbReference type="Proteomes" id="UP000799438">
    <property type="component" value="Unassembled WGS sequence"/>
</dbReference>
<dbReference type="GO" id="GO:0008094">
    <property type="term" value="F:ATP-dependent activity, acting on DNA"/>
    <property type="evidence" value="ECO:0007669"/>
    <property type="project" value="TreeGrafter"/>
</dbReference>
<dbReference type="PANTHER" id="PTHR45626:SF51">
    <property type="entry name" value="SNF2-RELATED DOMAIN-CONTAINING PROTEIN"/>
    <property type="match status" value="1"/>
</dbReference>
<dbReference type="InterPro" id="IPR027417">
    <property type="entry name" value="P-loop_NTPase"/>
</dbReference>
<name>A0A6A6BAV7_9PEZI</name>
<proteinExistence type="predicted"/>
<evidence type="ECO:0000256" key="1">
    <source>
        <dbReference type="ARBA" id="ARBA00022741"/>
    </source>
</evidence>
<keyword evidence="7" id="KW-1185">Reference proteome</keyword>
<dbReference type="GO" id="GO:0005524">
    <property type="term" value="F:ATP binding"/>
    <property type="evidence" value="ECO:0007669"/>
    <property type="project" value="UniProtKB-KW"/>
</dbReference>
<dbReference type="GO" id="GO:0016787">
    <property type="term" value="F:hydrolase activity"/>
    <property type="evidence" value="ECO:0007669"/>
    <property type="project" value="UniProtKB-KW"/>
</dbReference>
<dbReference type="InterPro" id="IPR000330">
    <property type="entry name" value="SNF2_N"/>
</dbReference>
<dbReference type="GO" id="GO:0006281">
    <property type="term" value="P:DNA repair"/>
    <property type="evidence" value="ECO:0007669"/>
    <property type="project" value="TreeGrafter"/>
</dbReference>
<organism evidence="6 7">
    <name type="scientific">Aplosporella prunicola CBS 121167</name>
    <dbReference type="NCBI Taxonomy" id="1176127"/>
    <lineage>
        <taxon>Eukaryota</taxon>
        <taxon>Fungi</taxon>
        <taxon>Dikarya</taxon>
        <taxon>Ascomycota</taxon>
        <taxon>Pezizomycotina</taxon>
        <taxon>Dothideomycetes</taxon>
        <taxon>Dothideomycetes incertae sedis</taxon>
        <taxon>Botryosphaeriales</taxon>
        <taxon>Aplosporellaceae</taxon>
        <taxon>Aplosporella</taxon>
    </lineage>
</organism>
<dbReference type="PANTHER" id="PTHR45626">
    <property type="entry name" value="TRANSCRIPTION TERMINATION FACTOR 2-RELATED"/>
    <property type="match status" value="1"/>
</dbReference>
<dbReference type="Gene3D" id="3.40.50.300">
    <property type="entry name" value="P-loop containing nucleotide triphosphate hydrolases"/>
    <property type="match status" value="2"/>
</dbReference>
<dbReference type="InterPro" id="IPR049730">
    <property type="entry name" value="SNF2/RAD54-like_C"/>
</dbReference>
<evidence type="ECO:0000259" key="5">
    <source>
        <dbReference type="PROSITE" id="PS51194"/>
    </source>
</evidence>
<feature type="region of interest" description="Disordered" evidence="4">
    <location>
        <begin position="850"/>
        <end position="870"/>
    </location>
</feature>
<feature type="compositionally biased region" description="Low complexity" evidence="4">
    <location>
        <begin position="1171"/>
        <end position="1200"/>
    </location>
</feature>
<protein>
    <recommendedName>
        <fullName evidence="5">Helicase C-terminal domain-containing protein</fullName>
    </recommendedName>
</protein>
<feature type="compositionally biased region" description="Polar residues" evidence="4">
    <location>
        <begin position="1078"/>
        <end position="1089"/>
    </location>
</feature>
<accession>A0A6A6BAV7</accession>
<feature type="domain" description="Helicase C-terminal" evidence="5">
    <location>
        <begin position="887"/>
        <end position="1042"/>
    </location>
</feature>